<proteinExistence type="predicted"/>
<accession>A0A0B5QPG4</accession>
<feature type="domain" description="Xylose isomerase-like TIM barrel" evidence="2">
    <location>
        <begin position="13"/>
        <end position="255"/>
    </location>
</feature>
<evidence type="ECO:0000256" key="1">
    <source>
        <dbReference type="ARBA" id="ARBA00023235"/>
    </source>
</evidence>
<keyword evidence="3" id="KW-0378">Hydrolase</keyword>
<reference evidence="4" key="1">
    <citation type="submission" date="2014-12" db="EMBL/GenBank/DDBJ databases">
        <title>Genome sequence of Clostridium beijerinckii strain 59B.</title>
        <authorList>
            <person name="Little G.T."/>
            <person name="Minton N.P."/>
        </authorList>
    </citation>
    <scope>NUCLEOTIDE SEQUENCE [LARGE SCALE GENOMIC DNA]</scope>
    <source>
        <strain evidence="4">59B</strain>
    </source>
</reference>
<gene>
    <name evidence="3" type="ORF">LF65_03600</name>
</gene>
<protein>
    <submittedName>
        <fullName evidence="3">Endonuclease</fullName>
    </submittedName>
</protein>
<dbReference type="GO" id="GO:0004519">
    <property type="term" value="F:endonuclease activity"/>
    <property type="evidence" value="ECO:0007669"/>
    <property type="project" value="UniProtKB-KW"/>
</dbReference>
<name>A0A0B5QPG4_CLOBE</name>
<dbReference type="OrthoDB" id="9814946at2"/>
<dbReference type="Pfam" id="PF01261">
    <property type="entry name" value="AP_endonuc_2"/>
    <property type="match status" value="1"/>
</dbReference>
<keyword evidence="1" id="KW-0413">Isomerase</keyword>
<dbReference type="STRING" id="1520.LF65_03600"/>
<keyword evidence="3" id="KW-0255">Endonuclease</keyword>
<dbReference type="EMBL" id="CP010086">
    <property type="protein sequence ID" value="AJH00157.2"/>
    <property type="molecule type" value="Genomic_DNA"/>
</dbReference>
<dbReference type="InterPro" id="IPR036237">
    <property type="entry name" value="Xyl_isomerase-like_sf"/>
</dbReference>
<dbReference type="PANTHER" id="PTHR43489">
    <property type="entry name" value="ISOMERASE"/>
    <property type="match status" value="1"/>
</dbReference>
<dbReference type="PANTHER" id="PTHR43489:SF7">
    <property type="entry name" value="3-DEHYDRO-D-GULOSIDE 4-EPIMERASE-RELATED"/>
    <property type="match status" value="1"/>
</dbReference>
<dbReference type="AlphaFoldDB" id="A0A0B5QPG4"/>
<dbReference type="InterPro" id="IPR013022">
    <property type="entry name" value="Xyl_isomerase-like_TIM-brl"/>
</dbReference>
<dbReference type="GO" id="GO:0016853">
    <property type="term" value="F:isomerase activity"/>
    <property type="evidence" value="ECO:0007669"/>
    <property type="project" value="UniProtKB-KW"/>
</dbReference>
<evidence type="ECO:0000313" key="3">
    <source>
        <dbReference type="EMBL" id="AJH00157.2"/>
    </source>
</evidence>
<dbReference type="InterPro" id="IPR050417">
    <property type="entry name" value="Sugar_Epim/Isomerase"/>
</dbReference>
<evidence type="ECO:0000259" key="2">
    <source>
        <dbReference type="Pfam" id="PF01261"/>
    </source>
</evidence>
<dbReference type="Gene3D" id="3.20.20.150">
    <property type="entry name" value="Divalent-metal-dependent TIM barrel enzymes"/>
    <property type="match status" value="1"/>
</dbReference>
<organism evidence="3 4">
    <name type="scientific">Clostridium beijerinckii</name>
    <name type="common">Clostridium MP</name>
    <dbReference type="NCBI Taxonomy" id="1520"/>
    <lineage>
        <taxon>Bacteria</taxon>
        <taxon>Bacillati</taxon>
        <taxon>Bacillota</taxon>
        <taxon>Clostridia</taxon>
        <taxon>Eubacteriales</taxon>
        <taxon>Clostridiaceae</taxon>
        <taxon>Clostridium</taxon>
    </lineage>
</organism>
<evidence type="ECO:0000313" key="4">
    <source>
        <dbReference type="Proteomes" id="UP000031866"/>
    </source>
</evidence>
<keyword evidence="3" id="KW-0540">Nuclease</keyword>
<dbReference type="KEGG" id="cbei:LF65_03600"/>
<sequence>MKLGGFGRIADYDNIKQSGFDYAELDVPEIEELSEKEFQAFCDKVHKDAFPVLTGARALPIADPWFFTDRFSMMEYKGYLERACHRANLIGMKKIILGNGKARSLIDENSMGMENRFIDFLRMFSEIAWKHELEVILEPLGPKYSNYINTLPEAVRIIHEVNMPNLFTMADLRHLYWSKESLEDIATYVEYVHHIHVDYPKAYPERPFPTVEDDFDYTELLNVLKKSGYQGTLTIEADIPEDWKRAYADTVKVLNDVL</sequence>
<dbReference type="SUPFAM" id="SSF51658">
    <property type="entry name" value="Xylose isomerase-like"/>
    <property type="match status" value="1"/>
</dbReference>
<dbReference type="Proteomes" id="UP000031866">
    <property type="component" value="Chromosome"/>
</dbReference>